<evidence type="ECO:0000313" key="2">
    <source>
        <dbReference type="EMBL" id="KAL2711493.1"/>
    </source>
</evidence>
<evidence type="ECO:0000256" key="1">
    <source>
        <dbReference type="SAM" id="MobiDB-lite"/>
    </source>
</evidence>
<dbReference type="EMBL" id="JAUDFV010000173">
    <property type="protein sequence ID" value="KAL2711493.1"/>
    <property type="molecule type" value="Genomic_DNA"/>
</dbReference>
<comment type="caution">
    <text evidence="2">The sequence shown here is derived from an EMBL/GenBank/DDBJ whole genome shotgun (WGS) entry which is preliminary data.</text>
</comment>
<proteinExistence type="predicted"/>
<dbReference type="AlphaFoldDB" id="A0ABD1ZSY8"/>
<dbReference type="Proteomes" id="UP001607302">
    <property type="component" value="Unassembled WGS sequence"/>
</dbReference>
<evidence type="ECO:0000313" key="3">
    <source>
        <dbReference type="Proteomes" id="UP001607302"/>
    </source>
</evidence>
<protein>
    <submittedName>
        <fullName evidence="2">Myb-like protein X</fullName>
    </submittedName>
</protein>
<reference evidence="2 3" key="1">
    <citation type="journal article" date="2024" name="Ann. Entomol. Soc. Am.">
        <title>Genomic analyses of the southern and eastern yellowjacket wasps (Hymenoptera: Vespidae) reveal evolutionary signatures of social life.</title>
        <authorList>
            <person name="Catto M.A."/>
            <person name="Caine P.B."/>
            <person name="Orr S.E."/>
            <person name="Hunt B.G."/>
            <person name="Goodisman M.A.D."/>
        </authorList>
    </citation>
    <scope>NUCLEOTIDE SEQUENCE [LARGE SCALE GENOMIC DNA]</scope>
    <source>
        <strain evidence="2">233</strain>
        <tissue evidence="2">Head and thorax</tissue>
    </source>
</reference>
<keyword evidence="3" id="KW-1185">Reference proteome</keyword>
<gene>
    <name evidence="2" type="ORF">V1478_018514</name>
</gene>
<sequence>MGLTQADTNLLENGKEEEKGEDDVEDEGTNWEPMRVYDSSDDGSLLNLLKDNNRRSRGKFNSNRNDVDAWRIIDSANLDWNSEILKTMGSRNGVNRTTDTDNNDNMEITENNIANRKDYERRKRSSIDSGMSSKKTKMKRNLLLLKIMTLSHML</sequence>
<organism evidence="2 3">
    <name type="scientific">Vespula squamosa</name>
    <name type="common">Southern yellow jacket</name>
    <name type="synonym">Wasp</name>
    <dbReference type="NCBI Taxonomy" id="30214"/>
    <lineage>
        <taxon>Eukaryota</taxon>
        <taxon>Metazoa</taxon>
        <taxon>Ecdysozoa</taxon>
        <taxon>Arthropoda</taxon>
        <taxon>Hexapoda</taxon>
        <taxon>Insecta</taxon>
        <taxon>Pterygota</taxon>
        <taxon>Neoptera</taxon>
        <taxon>Endopterygota</taxon>
        <taxon>Hymenoptera</taxon>
        <taxon>Apocrita</taxon>
        <taxon>Aculeata</taxon>
        <taxon>Vespoidea</taxon>
        <taxon>Vespidae</taxon>
        <taxon>Vespinae</taxon>
        <taxon>Vespula</taxon>
    </lineage>
</organism>
<feature type="compositionally biased region" description="Acidic residues" evidence="1">
    <location>
        <begin position="19"/>
        <end position="29"/>
    </location>
</feature>
<name>A0ABD1ZSY8_VESSQ</name>
<accession>A0ABD1ZSY8</accession>
<feature type="region of interest" description="Disordered" evidence="1">
    <location>
        <begin position="1"/>
        <end position="38"/>
    </location>
</feature>